<dbReference type="EMBL" id="CP092865">
    <property type="protein sequence ID" value="UYV64784.1"/>
    <property type="molecule type" value="Genomic_DNA"/>
</dbReference>
<dbReference type="Gene3D" id="1.20.120.330">
    <property type="entry name" value="Nucleotidyltransferases domain 2"/>
    <property type="match status" value="1"/>
</dbReference>
<feature type="domain" description="Focal AT" evidence="2">
    <location>
        <begin position="54"/>
        <end position="92"/>
    </location>
</feature>
<keyword evidence="4" id="KW-1185">Reference proteome</keyword>
<evidence type="ECO:0000313" key="4">
    <source>
        <dbReference type="Proteomes" id="UP001235939"/>
    </source>
</evidence>
<dbReference type="Proteomes" id="UP001235939">
    <property type="component" value="Chromosome 03"/>
</dbReference>
<gene>
    <name evidence="3" type="ORF">LAZ67_3001961</name>
</gene>
<organism evidence="3 4">
    <name type="scientific">Cordylochernes scorpioides</name>
    <dbReference type="NCBI Taxonomy" id="51811"/>
    <lineage>
        <taxon>Eukaryota</taxon>
        <taxon>Metazoa</taxon>
        <taxon>Ecdysozoa</taxon>
        <taxon>Arthropoda</taxon>
        <taxon>Chelicerata</taxon>
        <taxon>Arachnida</taxon>
        <taxon>Pseudoscorpiones</taxon>
        <taxon>Cheliferoidea</taxon>
        <taxon>Chernetidae</taxon>
        <taxon>Cordylochernes</taxon>
    </lineage>
</organism>
<proteinExistence type="predicted"/>
<reference evidence="3 4" key="1">
    <citation type="submission" date="2022-01" db="EMBL/GenBank/DDBJ databases">
        <title>A chromosomal length assembly of Cordylochernes scorpioides.</title>
        <authorList>
            <person name="Zeh D."/>
            <person name="Zeh J."/>
        </authorList>
    </citation>
    <scope>NUCLEOTIDE SEQUENCE [LARGE SCALE GENOMIC DNA]</scope>
    <source>
        <strain evidence="3">IN4F17</strain>
        <tissue evidence="3">Whole Body</tissue>
    </source>
</reference>
<dbReference type="Pfam" id="PF03623">
    <property type="entry name" value="Focal_AT"/>
    <property type="match status" value="1"/>
</dbReference>
<accession>A0ABY6K7F3</accession>
<name>A0ABY6K7F3_9ARAC</name>
<protein>
    <submittedName>
        <fullName evidence="3">PTK2</fullName>
    </submittedName>
</protein>
<feature type="region of interest" description="Disordered" evidence="1">
    <location>
        <begin position="1"/>
        <end position="62"/>
    </location>
</feature>
<dbReference type="SUPFAM" id="SSF68993">
    <property type="entry name" value="FAT domain of focal adhesion kinase"/>
    <property type="match status" value="2"/>
</dbReference>
<evidence type="ECO:0000259" key="2">
    <source>
        <dbReference type="Pfam" id="PF03623"/>
    </source>
</evidence>
<sequence length="147" mass="15765">MLPLTLSDVTEAGSDSGGMTNGHVTATSPTPSEPLSGPEEANISPQQQQASPPDRSTDPIYDSTTRVVRAVMALSQGVQQCRVQEYLELVRVMWSVVADWSPGLTHGLCCVQRVGLDLRLLLGSVDSIIPSIPPAFHKEVTTPSLER</sequence>
<dbReference type="InterPro" id="IPR005189">
    <property type="entry name" value="Focal_adhesion_kin_target_dom"/>
</dbReference>
<evidence type="ECO:0000313" key="3">
    <source>
        <dbReference type="EMBL" id="UYV64784.1"/>
    </source>
</evidence>
<evidence type="ECO:0000256" key="1">
    <source>
        <dbReference type="SAM" id="MobiDB-lite"/>
    </source>
</evidence>
<dbReference type="InterPro" id="IPR036137">
    <property type="entry name" value="Focal_adhe_kin_target_dom_sf"/>
</dbReference>